<feature type="compositionally biased region" description="Low complexity" evidence="3">
    <location>
        <begin position="1477"/>
        <end position="1502"/>
    </location>
</feature>
<feature type="compositionally biased region" description="Low complexity" evidence="3">
    <location>
        <begin position="1203"/>
        <end position="1215"/>
    </location>
</feature>
<keyword evidence="2" id="KW-0175">Coiled coil</keyword>
<feature type="region of interest" description="Disordered" evidence="3">
    <location>
        <begin position="406"/>
        <end position="435"/>
    </location>
</feature>
<dbReference type="Proteomes" id="UP001628179">
    <property type="component" value="Unassembled WGS sequence"/>
</dbReference>
<proteinExistence type="inferred from homology"/>
<feature type="compositionally biased region" description="Low complexity" evidence="3">
    <location>
        <begin position="913"/>
        <end position="926"/>
    </location>
</feature>
<comment type="similarity">
    <text evidence="1">Belongs to the putative lipase ROG1 family.</text>
</comment>
<protein>
    <recommendedName>
        <fullName evidence="4">DUF676 domain-containing protein</fullName>
    </recommendedName>
</protein>
<feature type="region of interest" description="Disordered" evidence="3">
    <location>
        <begin position="1169"/>
        <end position="1238"/>
    </location>
</feature>
<feature type="region of interest" description="Disordered" evidence="3">
    <location>
        <begin position="1577"/>
        <end position="1601"/>
    </location>
</feature>
<feature type="compositionally biased region" description="Low complexity" evidence="3">
    <location>
        <begin position="38"/>
        <end position="51"/>
    </location>
</feature>
<evidence type="ECO:0000313" key="6">
    <source>
        <dbReference type="Proteomes" id="UP001628179"/>
    </source>
</evidence>
<feature type="compositionally biased region" description="Polar residues" evidence="3">
    <location>
        <begin position="1306"/>
        <end position="1326"/>
    </location>
</feature>
<feature type="coiled-coil region" evidence="2">
    <location>
        <begin position="871"/>
        <end position="898"/>
    </location>
</feature>
<feature type="region of interest" description="Disordered" evidence="3">
    <location>
        <begin position="1614"/>
        <end position="1651"/>
    </location>
</feature>
<dbReference type="SUPFAM" id="SSF53474">
    <property type="entry name" value="alpha/beta-Hydrolases"/>
    <property type="match status" value="1"/>
</dbReference>
<dbReference type="SUPFAM" id="SSF52540">
    <property type="entry name" value="P-loop containing nucleoside triphosphate hydrolases"/>
    <property type="match status" value="1"/>
</dbReference>
<evidence type="ECO:0000259" key="4">
    <source>
        <dbReference type="Pfam" id="PF05057"/>
    </source>
</evidence>
<dbReference type="InterPro" id="IPR029058">
    <property type="entry name" value="AB_hydrolase_fold"/>
</dbReference>
<feature type="region of interest" description="Disordered" evidence="3">
    <location>
        <begin position="23"/>
        <end position="56"/>
    </location>
</feature>
<accession>A0ABQ0GIW6</accession>
<dbReference type="Gene3D" id="3.40.50.300">
    <property type="entry name" value="P-loop containing nucleotide triphosphate hydrolases"/>
    <property type="match status" value="1"/>
</dbReference>
<feature type="compositionally biased region" description="Gly residues" evidence="3">
    <location>
        <begin position="1512"/>
        <end position="1531"/>
    </location>
</feature>
<feature type="compositionally biased region" description="Polar residues" evidence="3">
    <location>
        <begin position="927"/>
        <end position="936"/>
    </location>
</feature>
<evidence type="ECO:0000256" key="3">
    <source>
        <dbReference type="SAM" id="MobiDB-lite"/>
    </source>
</evidence>
<feature type="region of interest" description="Disordered" evidence="3">
    <location>
        <begin position="1101"/>
        <end position="1138"/>
    </location>
</feature>
<dbReference type="Gene3D" id="3.40.50.1820">
    <property type="entry name" value="alpha/beta hydrolase"/>
    <property type="match status" value="1"/>
</dbReference>
<dbReference type="RefSeq" id="XP_070919355.1">
    <property type="nucleotide sequence ID" value="XM_071063254.1"/>
</dbReference>
<gene>
    <name evidence="5" type="ORF">MFIFM68171_07834</name>
</gene>
<comment type="caution">
    <text evidence="5">The sequence shown here is derived from an EMBL/GenBank/DDBJ whole genome shotgun (WGS) entry which is preliminary data.</text>
</comment>
<dbReference type="InterPro" id="IPR007751">
    <property type="entry name" value="DUF676_lipase-like"/>
</dbReference>
<dbReference type="InterPro" id="IPR027417">
    <property type="entry name" value="P-loop_NTPase"/>
</dbReference>
<feature type="region of interest" description="Disordered" evidence="3">
    <location>
        <begin position="1254"/>
        <end position="1532"/>
    </location>
</feature>
<feature type="compositionally biased region" description="Low complexity" evidence="3">
    <location>
        <begin position="1420"/>
        <end position="1449"/>
    </location>
</feature>
<dbReference type="EMBL" id="BAAFSV010000004">
    <property type="protein sequence ID" value="GAB1317624.1"/>
    <property type="molecule type" value="Genomic_DNA"/>
</dbReference>
<organism evidence="5 6">
    <name type="scientific">Madurella fahalii</name>
    <dbReference type="NCBI Taxonomy" id="1157608"/>
    <lineage>
        <taxon>Eukaryota</taxon>
        <taxon>Fungi</taxon>
        <taxon>Dikarya</taxon>
        <taxon>Ascomycota</taxon>
        <taxon>Pezizomycotina</taxon>
        <taxon>Sordariomycetes</taxon>
        <taxon>Sordariomycetidae</taxon>
        <taxon>Sordariales</taxon>
        <taxon>Sordariales incertae sedis</taxon>
        <taxon>Madurella</taxon>
    </lineage>
</organism>
<feature type="compositionally biased region" description="Low complexity" evidence="3">
    <location>
        <begin position="1069"/>
        <end position="1084"/>
    </location>
</feature>
<feature type="compositionally biased region" description="Basic and acidic residues" evidence="3">
    <location>
        <begin position="426"/>
        <end position="435"/>
    </location>
</feature>
<evidence type="ECO:0000256" key="1">
    <source>
        <dbReference type="ARBA" id="ARBA00007920"/>
    </source>
</evidence>
<feature type="compositionally biased region" description="Polar residues" evidence="3">
    <location>
        <begin position="1114"/>
        <end position="1136"/>
    </location>
</feature>
<feature type="compositionally biased region" description="Low complexity" evidence="3">
    <location>
        <begin position="1591"/>
        <end position="1601"/>
    </location>
</feature>
<evidence type="ECO:0000256" key="2">
    <source>
        <dbReference type="SAM" id="Coils"/>
    </source>
</evidence>
<keyword evidence="6" id="KW-1185">Reference proteome</keyword>
<dbReference type="PANTHER" id="PTHR48187:SF2">
    <property type="entry name" value="LD21810P"/>
    <property type="match status" value="1"/>
</dbReference>
<feature type="compositionally biased region" description="Gly residues" evidence="3">
    <location>
        <begin position="1618"/>
        <end position="1632"/>
    </location>
</feature>
<dbReference type="GeneID" id="98178577"/>
<feature type="region of interest" description="Disordered" evidence="3">
    <location>
        <begin position="899"/>
        <end position="940"/>
    </location>
</feature>
<reference evidence="5 6" key="1">
    <citation type="submission" date="2024-09" db="EMBL/GenBank/DDBJ databases">
        <title>Itraconazole resistance in Madurella fahalii resulting from another homologue of gene encoding cytochrome P450 14-alpha sterol demethylase (CYP51).</title>
        <authorList>
            <person name="Yoshioka I."/>
            <person name="Fahal A.H."/>
            <person name="Kaneko S."/>
            <person name="Yaguchi T."/>
        </authorList>
    </citation>
    <scope>NUCLEOTIDE SEQUENCE [LARGE SCALE GENOMIC DNA]</scope>
    <source>
        <strain evidence="5 6">IFM 68171</strain>
    </source>
</reference>
<feature type="compositionally biased region" description="Polar residues" evidence="3">
    <location>
        <begin position="1266"/>
        <end position="1289"/>
    </location>
</feature>
<sequence>MKPTGRTSSGWPPPAAASVAHAVLRGGTRRPPDKHPASSSSMSLTRSSQGSIISDEQSKSEIIGVHRHPQAKADIIFVHGLNGSPETTWRARSNGVYWPKDLLPASLRDQHANVLMYRYNSAVTEHGDNIPSKDRIDEHAETLVFKLTQFRKNEGTYRLPIIWVVHSLGGILTKSALLYSEDLRGRNMEDLRSIYVSTYGIIFLGTPHNGSDVANWGRALQSTLKASLVGLFIESEGTLLKTLMKDSEMLRHINNRFLQIHQNFRIHMVHETLKTGPKGFGVKVVDNSSAGPRLFGVTYYGIEATHSDMCKFESVHAPGYLTISTSIREWVADGPNVIPTRWAVEEEGRRQRATLEVSERIRKYRQGTEISLHAEQQTVVEGNKELSMLQTTLTEATTTVTPALLTESPHSDRGQVLVPETPQSQGRDEHEPRFVHPEKFRPNSFFIGREDELRALHEMLMDRRRRSEGTSAVLIHCLPGGGKTHLARQYVFKHKDDYPGGIYWVRAKSRHDLESWYSRFAEDEGLGGLKSHKDVEELRDSKKIVQIVRKWLNARSGWLMVFDGVHFDMPDLHEFIPDARHTSLIFTSTEQAVVGDPRFDNPQALDLGLLTVEEARDLLLLEIDTGRKQSWTEEERAMALELVQLMGRLPLMIHVAAQHLKATREPLARYLKSYRSRPKAGGLSAYKAVLEQLRIRAEYPALNLISLLAFFDQHLPLEMLVMGLDALDQSIPVKTRDAAFGRSNLNNTLKVLIAFALIDRSDSSDLSPTSSRSSKHSFDKYVDHLDLLRIHSVVQAFFIDSLREMRAIEYFLVPATEMWCCSYDKADGRIQADSSIGLPDDYRRYSIHGQKLLQNVRRFESRYPLTLENARSKLEERLEQIQGRIDSLSQTIRQKIIEGSGGEQPTSVFDRISNSSQSGSSAMLLSHDSQLSSDTSIGDEHYGELVNSPLMDDWYNESEVPYPSIAVMPAVPEASDDDQETVILPTSQTTQTRLEIGSAETADFGSIPQERYTDYPQPDPYEDWQRAIPRHRVIGRQESRRYRDRAGAWRDRTISDPRVGLTREVALGSVSSRRGASRSPVGARLTAQSEAEMELNKLKILATPSPPPGAPRGSFSSATSRPESLLGTVSSAQPETQPAELPTGFVQIFRTSVGNLKRVLSSKKLKDGVPVAADTGTHPQAQMPTEEEEVIVPPASLFLGRGSRSANNSPASQSSPFPPPSFSAIPTDELMAQPGLGPSVQRWDTVAHYPTATLLGSSEPDAANSDPMSYSYPSLPSRSQRHPNNTHAAPQQPWLYAEPPAGYSSEPMSRNGSHQSNPSVKINSPSGAPISPLPHTPLSRNPLGRNSVPLPVPTSGGQPSSYSSPSNSAPTGAGAGPGARLSPFTRPRRPSYTETEPSPRLDTPFPDVDTSYQRWEQHHAGGSAASTTAATAAAPGGRRTGSSSSSPRARAGRGTRITRGRDSIGGWDAGGGRRAHSLSPSASPSSPVGRPRSTSGSGSVSPLPFPPPVSPRGGGGGGSGSGSTRGGGGGRAQMQYQSQLLQQQQHHHHHPLAAEWSIATTTTTTTTATTTATATTTGEPVQVGGEPMARSASGPSTTTATGAGIRVGYGVVEFGSPSPGGRGGGRADGGRSGSLPGNLGAAGLGIVDDEM</sequence>
<feature type="compositionally biased region" description="Low complexity" evidence="3">
    <location>
        <begin position="1355"/>
        <end position="1372"/>
    </location>
</feature>
<feature type="region of interest" description="Disordered" evidence="3">
    <location>
        <begin position="1069"/>
        <end position="1088"/>
    </location>
</feature>
<dbReference type="PANTHER" id="PTHR48187">
    <property type="entry name" value="LD21810P"/>
    <property type="match status" value="1"/>
</dbReference>
<feature type="domain" description="DUF676" evidence="4">
    <location>
        <begin position="75"/>
        <end position="243"/>
    </location>
</feature>
<dbReference type="Pfam" id="PF05057">
    <property type="entry name" value="DUF676"/>
    <property type="match status" value="1"/>
</dbReference>
<name>A0ABQ0GIW6_9PEZI</name>
<evidence type="ECO:0000313" key="5">
    <source>
        <dbReference type="EMBL" id="GAB1317624.1"/>
    </source>
</evidence>